<sequence>MHSKKAFEIVEIELGFMYDLLYTKVPLLNCAWGIIRWVINVSVPCAVLVLLVLQDRKDYPKVDVCITFLLLSVTILLEIYSLFQAISSVWVDHWLLQRPRRSTISSAVCFLQFLRSQRWGTVALLSFLKLIIGKRNGIFHNCLRFAKLDKKVGKNFNITYREFKINSKKWILDHLRKTPEQRRLVTLKEEVSDLLKCSNLDNLTWSVEAVEFDQSIMIWHIATELCYHEDRGRMQGEIPVTEFKMSKLVSRYMLYLLVFHPSKLPTVIGEIRYEDTLIESQKFFEDRKEDMKKPPPSGQCSCNKQHKSRESRHLCKVCHLLLQMTTDLPPHKLRADKSTSVLFEAFRLASQLKLDDQKWRVISQVWAMMLFYSVRQSKGYEHCDSLSRGGELLSHIWLLMAHLGIVQTVHPPGGDCITKLITK</sequence>
<name>A0A059D6B7_EUCGR</name>
<keyword evidence="1" id="KW-0812">Transmembrane</keyword>
<dbReference type="PANTHER" id="PTHR31325">
    <property type="entry name" value="OS01G0798800 PROTEIN-RELATED"/>
    <property type="match status" value="1"/>
</dbReference>
<dbReference type="AlphaFoldDB" id="A0A059D6B7"/>
<keyword evidence="1" id="KW-1133">Transmembrane helix</keyword>
<reference evidence="3" key="1">
    <citation type="submission" date="2013-07" db="EMBL/GenBank/DDBJ databases">
        <title>The genome of Eucalyptus grandis.</title>
        <authorList>
            <person name="Schmutz J."/>
            <person name="Hayes R."/>
            <person name="Myburg A."/>
            <person name="Tuskan G."/>
            <person name="Grattapaglia D."/>
            <person name="Rokhsar D.S."/>
        </authorList>
    </citation>
    <scope>NUCLEOTIDE SEQUENCE</scope>
    <source>
        <tissue evidence="3">Leaf extractions</tissue>
    </source>
</reference>
<keyword evidence="1" id="KW-0472">Membrane</keyword>
<dbReference type="Pfam" id="PF04578">
    <property type="entry name" value="DUF594"/>
    <property type="match status" value="1"/>
</dbReference>
<dbReference type="STRING" id="71139.A0A059D6B7"/>
<accession>A0A059D6B7</accession>
<organism evidence="3">
    <name type="scientific">Eucalyptus grandis</name>
    <name type="common">Flooded gum</name>
    <dbReference type="NCBI Taxonomy" id="71139"/>
    <lineage>
        <taxon>Eukaryota</taxon>
        <taxon>Viridiplantae</taxon>
        <taxon>Streptophyta</taxon>
        <taxon>Embryophyta</taxon>
        <taxon>Tracheophyta</taxon>
        <taxon>Spermatophyta</taxon>
        <taxon>Magnoliopsida</taxon>
        <taxon>eudicotyledons</taxon>
        <taxon>Gunneridae</taxon>
        <taxon>Pentapetalae</taxon>
        <taxon>rosids</taxon>
        <taxon>malvids</taxon>
        <taxon>Myrtales</taxon>
        <taxon>Myrtaceae</taxon>
        <taxon>Myrtoideae</taxon>
        <taxon>Eucalypteae</taxon>
        <taxon>Eucalyptus</taxon>
    </lineage>
</organism>
<evidence type="ECO:0000313" key="3">
    <source>
        <dbReference type="EMBL" id="KCW86009.1"/>
    </source>
</evidence>
<protein>
    <recommendedName>
        <fullName evidence="2">DUF4220 domain-containing protein</fullName>
    </recommendedName>
</protein>
<evidence type="ECO:0000259" key="2">
    <source>
        <dbReference type="Pfam" id="PF13968"/>
    </source>
</evidence>
<dbReference type="InParanoid" id="A0A059D6B7"/>
<feature type="transmembrane region" description="Helical" evidence="1">
    <location>
        <begin position="34"/>
        <end position="53"/>
    </location>
</feature>
<evidence type="ECO:0000256" key="1">
    <source>
        <dbReference type="SAM" id="Phobius"/>
    </source>
</evidence>
<dbReference type="Gramene" id="KCW86009">
    <property type="protein sequence ID" value="KCW86009"/>
    <property type="gene ID" value="EUGRSUZ_B02715"/>
</dbReference>
<dbReference type="EMBL" id="KK198754">
    <property type="protein sequence ID" value="KCW86009.1"/>
    <property type="molecule type" value="Genomic_DNA"/>
</dbReference>
<proteinExistence type="predicted"/>
<gene>
    <name evidence="3" type="ORF">EUGRSUZ_B02715</name>
</gene>
<feature type="domain" description="DUF4220" evidence="2">
    <location>
        <begin position="3"/>
        <end position="120"/>
    </location>
</feature>
<dbReference type="InterPro" id="IPR007658">
    <property type="entry name" value="DUF594"/>
</dbReference>
<dbReference type="InterPro" id="IPR025315">
    <property type="entry name" value="DUF4220"/>
</dbReference>
<feature type="transmembrane region" description="Helical" evidence="1">
    <location>
        <begin position="65"/>
        <end position="83"/>
    </location>
</feature>
<dbReference type="OMA" id="SIMIWHI"/>
<dbReference type="Pfam" id="PF13968">
    <property type="entry name" value="DUF4220"/>
    <property type="match status" value="1"/>
</dbReference>